<feature type="transmembrane region" description="Helical" evidence="6">
    <location>
        <begin position="142"/>
        <end position="162"/>
    </location>
</feature>
<evidence type="ECO:0000256" key="5">
    <source>
        <dbReference type="SAM" id="MobiDB-lite"/>
    </source>
</evidence>
<evidence type="ECO:0000313" key="8">
    <source>
        <dbReference type="EMBL" id="AEF21830.1"/>
    </source>
</evidence>
<evidence type="ECO:0000256" key="4">
    <source>
        <dbReference type="ARBA" id="ARBA00023136"/>
    </source>
</evidence>
<keyword evidence="3 6" id="KW-1133">Transmembrane helix</keyword>
<comment type="subcellular location">
    <subcellularLocation>
        <location evidence="1">Membrane</location>
        <topology evidence="1">Multi-pass membrane protein</topology>
    </subcellularLocation>
</comment>
<dbReference type="AlphaFoldDB" id="F6AKB6"/>
<dbReference type="RefSeq" id="WP_013790961.1">
    <property type="nucleotide sequence ID" value="NC_015556.1"/>
</dbReference>
<evidence type="ECO:0000256" key="2">
    <source>
        <dbReference type="ARBA" id="ARBA00022692"/>
    </source>
</evidence>
<dbReference type="EMBL" id="CP002727">
    <property type="protein sequence ID" value="AEF21830.1"/>
    <property type="molecule type" value="Genomic_DNA"/>
</dbReference>
<dbReference type="GO" id="GO:0016020">
    <property type="term" value="C:membrane"/>
    <property type="evidence" value="ECO:0007669"/>
    <property type="project" value="UniProtKB-SubCell"/>
</dbReference>
<keyword evidence="2 6" id="KW-0812">Transmembrane</keyword>
<dbReference type="KEGG" id="pfv:Psefu_1857"/>
<dbReference type="HOGENOM" id="CLU_743665_0_0_6"/>
<evidence type="ECO:0000259" key="7">
    <source>
        <dbReference type="Pfam" id="PF13515"/>
    </source>
</evidence>
<evidence type="ECO:0000256" key="6">
    <source>
        <dbReference type="SAM" id="Phobius"/>
    </source>
</evidence>
<evidence type="ECO:0000256" key="1">
    <source>
        <dbReference type="ARBA" id="ARBA00004141"/>
    </source>
</evidence>
<dbReference type="PROSITE" id="PS51257">
    <property type="entry name" value="PROKAR_LIPOPROTEIN"/>
    <property type="match status" value="1"/>
</dbReference>
<feature type="transmembrane region" description="Helical" evidence="6">
    <location>
        <begin position="63"/>
        <end position="83"/>
    </location>
</feature>
<feature type="transmembrane region" description="Helical" evidence="6">
    <location>
        <begin position="89"/>
        <end position="105"/>
    </location>
</feature>
<protein>
    <recommendedName>
        <fullName evidence="7">Integral membrane bound transporter domain-containing protein</fullName>
    </recommendedName>
</protein>
<dbReference type="OrthoDB" id="7029794at2"/>
<proteinExistence type="predicted"/>
<feature type="domain" description="Integral membrane bound transporter" evidence="7">
    <location>
        <begin position="207"/>
        <end position="329"/>
    </location>
</feature>
<reference evidence="8 9" key="1">
    <citation type="submission" date="2011-04" db="EMBL/GenBank/DDBJ databases">
        <title>Complete sequence of Pseudomonas fulva 12-X.</title>
        <authorList>
            <consortium name="US DOE Joint Genome Institute"/>
            <person name="Lucas S."/>
            <person name="Han J."/>
            <person name="Lapidus A."/>
            <person name="Cheng J.-F."/>
            <person name="Goodwin L."/>
            <person name="Pitluck S."/>
            <person name="Peters L."/>
            <person name="Mikhailova N."/>
            <person name="Pagani I."/>
            <person name="Davenport K."/>
            <person name="Han C."/>
            <person name="Tapia R."/>
            <person name="Land M."/>
            <person name="Hauser L."/>
            <person name="Kyrpides N."/>
            <person name="Ivanova N."/>
            <person name="Pagani I."/>
            <person name="Lcollab F.I."/>
            <person name="Woyke T."/>
        </authorList>
    </citation>
    <scope>NUCLEOTIDE SEQUENCE [LARGE SCALE GENOMIC DNA]</scope>
    <source>
        <strain evidence="9">12-X</strain>
    </source>
</reference>
<feature type="compositionally biased region" description="Polar residues" evidence="5">
    <location>
        <begin position="360"/>
        <end position="372"/>
    </location>
</feature>
<feature type="transmembrane region" description="Helical" evidence="6">
    <location>
        <begin position="193"/>
        <end position="214"/>
    </location>
</feature>
<keyword evidence="9" id="KW-1185">Reference proteome</keyword>
<evidence type="ECO:0000256" key="3">
    <source>
        <dbReference type="ARBA" id="ARBA00022989"/>
    </source>
</evidence>
<feature type="transmembrane region" description="Helical" evidence="6">
    <location>
        <begin position="314"/>
        <end position="333"/>
    </location>
</feature>
<dbReference type="Proteomes" id="UP000000686">
    <property type="component" value="Chromosome"/>
</dbReference>
<dbReference type="Pfam" id="PF13515">
    <property type="entry name" value="FUSC_2"/>
    <property type="match status" value="1"/>
</dbReference>
<sequence>MRQVFRQLFSWHAGPPAWGPAVVAGLGCALPLLLGLFSAHPGFLWASVGAFQAAQANPLHRFGMLRMLLLTGLGACSAGLGFWSATHPLISLSLFAAFGLLLAWLQRYGNEAGKLGIGLTVCLCLGQGQYGSSMLNNPNAIAMLFMLGGLWVMLLAFGLRGLHGLRMWPYMPRLISLLKVLRRHAQRQSRQQWGLYTLGCTVAVSMAGLIVNLAHLQRGYWLTLAVVTTLQLEFRGSLVRALQASMASLTAAGLLILFGHSLQSPPLMVAIMLPLIMLSRALQANHYGLFVLQTTVCFVLLAESLAQDWHLPQVRLFNVTLGVVLTLFIALLMHGLRQWLDNRIAIKRNAKTAATDEEPPTQSSQGRVVNEE</sequence>
<accession>F6AKB6</accession>
<organism evidence="8 9">
    <name type="scientific">Pseudomonas fulva (strain 12-X)</name>
    <dbReference type="NCBI Taxonomy" id="743720"/>
    <lineage>
        <taxon>Bacteria</taxon>
        <taxon>Pseudomonadati</taxon>
        <taxon>Pseudomonadota</taxon>
        <taxon>Gammaproteobacteria</taxon>
        <taxon>Pseudomonadales</taxon>
        <taxon>Pseudomonadaceae</taxon>
        <taxon>Pseudomonas</taxon>
    </lineage>
</organism>
<feature type="transmembrane region" description="Helical" evidence="6">
    <location>
        <begin position="254"/>
        <end position="278"/>
    </location>
</feature>
<keyword evidence="4 6" id="KW-0472">Membrane</keyword>
<feature type="transmembrane region" description="Helical" evidence="6">
    <location>
        <begin position="284"/>
        <end position="302"/>
    </location>
</feature>
<dbReference type="eggNOG" id="COG1289">
    <property type="taxonomic scope" value="Bacteria"/>
</dbReference>
<name>F6AKB6_PSEF1</name>
<dbReference type="InterPro" id="IPR049453">
    <property type="entry name" value="Memb_transporter_dom"/>
</dbReference>
<evidence type="ECO:0000313" key="9">
    <source>
        <dbReference type="Proteomes" id="UP000000686"/>
    </source>
</evidence>
<gene>
    <name evidence="8" type="ordered locus">Psefu_1857</name>
</gene>
<dbReference type="STRING" id="743720.Psefu_1857"/>
<feature type="transmembrane region" description="Helical" evidence="6">
    <location>
        <begin position="20"/>
        <end position="51"/>
    </location>
</feature>
<feature type="transmembrane region" description="Helical" evidence="6">
    <location>
        <begin position="112"/>
        <end position="130"/>
    </location>
</feature>
<feature type="region of interest" description="Disordered" evidence="5">
    <location>
        <begin position="351"/>
        <end position="372"/>
    </location>
</feature>